<proteinExistence type="predicted"/>
<dbReference type="Gene3D" id="1.10.3790.10">
    <property type="entry name" value="NinB"/>
    <property type="match status" value="1"/>
</dbReference>
<evidence type="ECO:0000313" key="1">
    <source>
        <dbReference type="EMBL" id="MFC4676200.1"/>
    </source>
</evidence>
<protein>
    <submittedName>
        <fullName evidence="1">Recombination protein NinB</fullName>
    </submittedName>
</protein>
<sequence>MKFPKRDPEIKKKIYAYILKLLEQPSIIMIEITGKRKKRTNHQNAWLWGCIYPMFLQAAINEGWEYTSVEQAHEFCKNMFTKDSVVNRETGEIVTFPRSTSAMTTLEFFTYCDLVRDYALEYFYIEIPEPDPEWRTRNQHVNIDDSDNT</sequence>
<dbReference type="Pfam" id="PF05772">
    <property type="entry name" value="NinB"/>
    <property type="match status" value="1"/>
</dbReference>
<dbReference type="InterPro" id="IPR036619">
    <property type="entry name" value="NinB_sf"/>
</dbReference>
<evidence type="ECO:0000313" key="2">
    <source>
        <dbReference type="Proteomes" id="UP001596023"/>
    </source>
</evidence>
<keyword evidence="2" id="KW-1185">Reference proteome</keyword>
<gene>
    <name evidence="1" type="ORF">ACFO6W_21160</name>
</gene>
<dbReference type="InterPro" id="IPR008711">
    <property type="entry name" value="Recombinase_NinB"/>
</dbReference>
<reference evidence="2" key="1">
    <citation type="journal article" date="2019" name="Int. J. Syst. Evol. Microbiol.">
        <title>The Global Catalogue of Microorganisms (GCM) 10K type strain sequencing project: providing services to taxonomists for standard genome sequencing and annotation.</title>
        <authorList>
            <consortium name="The Broad Institute Genomics Platform"/>
            <consortium name="The Broad Institute Genome Sequencing Center for Infectious Disease"/>
            <person name="Wu L."/>
            <person name="Ma J."/>
        </authorList>
    </citation>
    <scope>NUCLEOTIDE SEQUENCE [LARGE SCALE GENOMIC DNA]</scope>
    <source>
        <strain evidence="2">CCUG 66188</strain>
    </source>
</reference>
<dbReference type="Proteomes" id="UP001596023">
    <property type="component" value="Unassembled WGS sequence"/>
</dbReference>
<accession>A0ABV9L1A7</accession>
<organism evidence="1 2">
    <name type="scientific">Dysgonomonas termitidis</name>
    <dbReference type="NCBI Taxonomy" id="1516126"/>
    <lineage>
        <taxon>Bacteria</taxon>
        <taxon>Pseudomonadati</taxon>
        <taxon>Bacteroidota</taxon>
        <taxon>Bacteroidia</taxon>
        <taxon>Bacteroidales</taxon>
        <taxon>Dysgonomonadaceae</taxon>
        <taxon>Dysgonomonas</taxon>
    </lineage>
</organism>
<name>A0ABV9L1A7_9BACT</name>
<dbReference type="SUPFAM" id="SSF103370">
    <property type="entry name" value="NinB"/>
    <property type="match status" value="1"/>
</dbReference>
<dbReference type="EMBL" id="JBHSGN010000122">
    <property type="protein sequence ID" value="MFC4676200.1"/>
    <property type="molecule type" value="Genomic_DNA"/>
</dbReference>
<comment type="caution">
    <text evidence="1">The sequence shown here is derived from an EMBL/GenBank/DDBJ whole genome shotgun (WGS) entry which is preliminary data.</text>
</comment>
<dbReference type="RefSeq" id="WP_380000186.1">
    <property type="nucleotide sequence ID" value="NZ_JBHSGN010000122.1"/>
</dbReference>